<dbReference type="RefSeq" id="YP_009821442.1">
    <property type="nucleotide sequence ID" value="NC_048176.1"/>
</dbReference>
<proteinExistence type="predicted"/>
<name>A0A4D6E229_9CAUD</name>
<gene>
    <name evidence="2" type="primary">58</name>
    <name evidence="2" type="ORF">SEA_GODONK_58</name>
</gene>
<dbReference type="Proteomes" id="UP000297070">
    <property type="component" value="Segment"/>
</dbReference>
<dbReference type="EMBL" id="MK620899">
    <property type="protein sequence ID" value="QBZ72677.1"/>
    <property type="molecule type" value="Genomic_DNA"/>
</dbReference>
<dbReference type="GeneID" id="55012894"/>
<keyword evidence="3" id="KW-1185">Reference proteome</keyword>
<dbReference type="KEGG" id="vg:55012894"/>
<feature type="compositionally biased region" description="Basic and acidic residues" evidence="1">
    <location>
        <begin position="12"/>
        <end position="29"/>
    </location>
</feature>
<evidence type="ECO:0000313" key="2">
    <source>
        <dbReference type="EMBL" id="QBZ72677.1"/>
    </source>
</evidence>
<feature type="region of interest" description="Disordered" evidence="1">
    <location>
        <begin position="1"/>
        <end position="29"/>
    </location>
</feature>
<accession>A0A4D6E229</accession>
<sequence length="94" mass="10628">MGVRASRGTSAQREHGNHMENKQMTEKEQEELKKVLMEKVGDDKDAAFKLVSALVIALSKRLDSMQTQLQAIIERVEELEEEAASQPRGKIFDD</sequence>
<reference evidence="2 3" key="1">
    <citation type="submission" date="2019-03" db="EMBL/GenBank/DDBJ databases">
        <authorList>
            <person name="Douthitt C."/>
            <person name="D'Elia T."/>
            <person name="Bockoras C."/>
            <person name="Boss C."/>
            <person name="Clemons M."/>
            <person name="Green W."/>
            <person name="Harel H."/>
            <person name="Larralde J."/>
            <person name="Lopez M."/>
            <person name="Magana D."/>
            <person name="Miguel M."/>
            <person name="Muschweck L."/>
            <person name="Olivos K."/>
            <person name="Racette D."/>
            <person name="Reynolds M."/>
            <person name="Ru Y."/>
            <person name="Santana M."/>
            <person name="Simon R."/>
            <person name="Smotrilla K."/>
            <person name="Sufficool B."/>
            <person name="Tamayo B."/>
            <person name="Tirado E."/>
            <person name="Vajanyi M."/>
            <person name="Weger M."/>
            <person name="Wehr A."/>
            <person name="Whitaker K."/>
            <person name="Garlena R.A."/>
            <person name="Russell D.A."/>
            <person name="Pope W.H."/>
            <person name="Jacobs-Sera D."/>
            <person name="Hatfull G.F."/>
        </authorList>
    </citation>
    <scope>NUCLEOTIDE SEQUENCE [LARGE SCALE GENOMIC DNA]</scope>
</reference>
<evidence type="ECO:0000313" key="3">
    <source>
        <dbReference type="Proteomes" id="UP000297070"/>
    </source>
</evidence>
<organism evidence="2 3">
    <name type="scientific">Gordonia phage GodonK</name>
    <dbReference type="NCBI Taxonomy" id="2562192"/>
    <lineage>
        <taxon>Viruses</taxon>
        <taxon>Duplodnaviria</taxon>
        <taxon>Heunggongvirae</taxon>
        <taxon>Uroviricota</taxon>
        <taxon>Caudoviricetes</taxon>
        <taxon>Godonkavirus</taxon>
        <taxon>Godonkavirus godonK</taxon>
    </lineage>
</organism>
<evidence type="ECO:0000256" key="1">
    <source>
        <dbReference type="SAM" id="MobiDB-lite"/>
    </source>
</evidence>
<protein>
    <submittedName>
        <fullName evidence="2">Uncharacterized protein</fullName>
    </submittedName>
</protein>